<sequence length="231" mass="26175">FRDELDVLIYKFQNYGKDFVKSRNMSPDSFVQMALQLAFYKIHNVPCAMYESVSTREFLHGRTEGVRGTSSQSLNFCRTFESPHSTREQKEHSLRKAVAKHKHDANLVSARCDAVMMIAPLARDGYRVFYNVLKDAFNFGVSCFKSCPETSAVRFKEALEQSLTEMRNCVAQPPRKARHACSSSQLTRSQNGSPGEPHKENIVSNSTPGVLGETRTKLRWKLYSCGFTADI</sequence>
<evidence type="ECO:0000256" key="2">
    <source>
        <dbReference type="SAM" id="MobiDB-lite"/>
    </source>
</evidence>
<dbReference type="OrthoDB" id="6497209at2759"/>
<keyword evidence="6" id="KW-1185">Reference proteome</keyword>
<evidence type="ECO:0000313" key="4">
    <source>
        <dbReference type="EMBL" id="EEC10674.1"/>
    </source>
</evidence>
<evidence type="ECO:0000259" key="3">
    <source>
        <dbReference type="Pfam" id="PF00755"/>
    </source>
</evidence>
<feature type="domain" description="Choline/carnitine acyltransferase" evidence="3">
    <location>
        <begin position="3"/>
        <end position="105"/>
    </location>
</feature>
<dbReference type="EMBL" id="ABJB010338021">
    <property type="status" value="NOT_ANNOTATED_CDS"/>
    <property type="molecule type" value="Genomic_DNA"/>
</dbReference>
<proteinExistence type="inferred from homology"/>
<dbReference type="EMBL" id="DS801370">
    <property type="protein sequence ID" value="EEC10674.1"/>
    <property type="molecule type" value="Genomic_DNA"/>
</dbReference>
<dbReference type="EMBL" id="ABJB010315556">
    <property type="status" value="NOT_ANNOTATED_CDS"/>
    <property type="molecule type" value="Genomic_DNA"/>
</dbReference>
<dbReference type="EMBL" id="ABJB010101899">
    <property type="status" value="NOT_ANNOTATED_CDS"/>
    <property type="molecule type" value="Genomic_DNA"/>
</dbReference>
<feature type="compositionally biased region" description="Polar residues" evidence="2">
    <location>
        <begin position="181"/>
        <end position="193"/>
    </location>
</feature>
<dbReference type="GO" id="GO:0004102">
    <property type="term" value="F:choline O-acetyltransferase activity"/>
    <property type="evidence" value="ECO:0007669"/>
    <property type="project" value="UniProtKB-EC"/>
</dbReference>
<evidence type="ECO:0000313" key="5">
    <source>
        <dbReference type="EnsemblMetazoa" id="ISCW006893-PA"/>
    </source>
</evidence>
<dbReference type="EnsemblMetazoa" id="ISCW006893-RA">
    <property type="protein sequence ID" value="ISCW006893-PA"/>
    <property type="gene ID" value="ISCW006893"/>
</dbReference>
<reference evidence="4 6" key="1">
    <citation type="submission" date="2008-03" db="EMBL/GenBank/DDBJ databases">
        <title>Annotation of Ixodes scapularis.</title>
        <authorList>
            <consortium name="Ixodes scapularis Genome Project Consortium"/>
            <person name="Caler E."/>
            <person name="Hannick L.I."/>
            <person name="Bidwell S."/>
            <person name="Joardar V."/>
            <person name="Thiagarajan M."/>
            <person name="Amedeo P."/>
            <person name="Galinsky K.J."/>
            <person name="Schobel S."/>
            <person name="Inman J."/>
            <person name="Hostetler J."/>
            <person name="Miller J."/>
            <person name="Hammond M."/>
            <person name="Megy K."/>
            <person name="Lawson D."/>
            <person name="Kodira C."/>
            <person name="Sutton G."/>
            <person name="Meyer J."/>
            <person name="Hill C.A."/>
            <person name="Birren B."/>
            <person name="Nene V."/>
            <person name="Collins F."/>
            <person name="Alarcon-Chaidez F."/>
            <person name="Wikel S."/>
            <person name="Strausberg R."/>
        </authorList>
    </citation>
    <scope>NUCLEOTIDE SEQUENCE [LARGE SCALE GENOMIC DNA]</scope>
    <source>
        <strain evidence="6">Wikel</strain>
        <strain evidence="4">Wikel colony</strain>
    </source>
</reference>
<comment type="similarity">
    <text evidence="1">Belongs to the carnitine/choline acetyltransferase family.</text>
</comment>
<keyword evidence="4" id="KW-0012">Acyltransferase</keyword>
<organism>
    <name type="scientific">Ixodes scapularis</name>
    <name type="common">Black-legged tick</name>
    <name type="synonym">Deer tick</name>
    <dbReference type="NCBI Taxonomy" id="6945"/>
    <lineage>
        <taxon>Eukaryota</taxon>
        <taxon>Metazoa</taxon>
        <taxon>Ecdysozoa</taxon>
        <taxon>Arthropoda</taxon>
        <taxon>Chelicerata</taxon>
        <taxon>Arachnida</taxon>
        <taxon>Acari</taxon>
        <taxon>Parasitiformes</taxon>
        <taxon>Ixodida</taxon>
        <taxon>Ixodoidea</taxon>
        <taxon>Ixodidae</taxon>
        <taxon>Ixodinae</taxon>
        <taxon>Ixodes</taxon>
    </lineage>
</organism>
<dbReference type="Proteomes" id="UP000001555">
    <property type="component" value="Unassembled WGS sequence"/>
</dbReference>
<dbReference type="Gene3D" id="3.30.559.10">
    <property type="entry name" value="Chloramphenicol acetyltransferase-like domain"/>
    <property type="match status" value="1"/>
</dbReference>
<dbReference type="SUPFAM" id="SSF52777">
    <property type="entry name" value="CoA-dependent acyltransferases"/>
    <property type="match status" value="1"/>
</dbReference>
<feature type="non-terminal residue" evidence="4">
    <location>
        <position position="1"/>
    </location>
</feature>
<name>B7PVQ2_IXOSC</name>
<dbReference type="VEuPathDB" id="VectorBase:ISCW006893"/>
<dbReference type="HOGENOM" id="CLU_1202434_0_0_1"/>
<reference evidence="5" key="2">
    <citation type="submission" date="2020-05" db="UniProtKB">
        <authorList>
            <consortium name="EnsemblMetazoa"/>
        </authorList>
    </citation>
    <scope>IDENTIFICATION</scope>
    <source>
        <strain evidence="5">wikel</strain>
    </source>
</reference>
<dbReference type="AlphaFoldDB" id="B7PVQ2"/>
<dbReference type="VEuPathDB" id="VectorBase:ISCP_035473"/>
<dbReference type="InterPro" id="IPR039551">
    <property type="entry name" value="Cho/carn_acyl_trans"/>
</dbReference>
<dbReference type="VEuPathDB" id="VectorBase:ISCI006893"/>
<keyword evidence="4" id="KW-0808">Transferase</keyword>
<dbReference type="PANTHER" id="PTHR22589:SF103">
    <property type="entry name" value="CARNITINE O-ACETYL-TRANSFERASE, ISOFORM A-RELATED"/>
    <property type="match status" value="1"/>
</dbReference>
<dbReference type="PaxDb" id="6945-B7PVQ2"/>
<dbReference type="STRING" id="6945.B7PVQ2"/>
<dbReference type="InterPro" id="IPR000542">
    <property type="entry name" value="Carn_acyl_trans"/>
</dbReference>
<dbReference type="EC" id="2.3.1.6" evidence="4"/>
<gene>
    <name evidence="4" type="ORF">IscW_ISCW006893</name>
</gene>
<protein>
    <submittedName>
        <fullName evidence="4 5">Carnitine acyltransferase, putative</fullName>
        <ecNumber evidence="4">2.3.1.6</ecNumber>
    </submittedName>
</protein>
<accession>B7PVQ2</accession>
<dbReference type="InterPro" id="IPR023213">
    <property type="entry name" value="CAT-like_dom_sf"/>
</dbReference>
<evidence type="ECO:0000313" key="6">
    <source>
        <dbReference type="Proteomes" id="UP000001555"/>
    </source>
</evidence>
<dbReference type="PANTHER" id="PTHR22589">
    <property type="entry name" value="CARNITINE O-ACYLTRANSFERASE"/>
    <property type="match status" value="1"/>
</dbReference>
<dbReference type="Pfam" id="PF00755">
    <property type="entry name" value="Carn_acyltransf"/>
    <property type="match status" value="2"/>
</dbReference>
<evidence type="ECO:0000256" key="1">
    <source>
        <dbReference type="ARBA" id="ARBA00005232"/>
    </source>
</evidence>
<dbReference type="EMBL" id="ABJB010413439">
    <property type="status" value="NOT_ANNOTATED_CDS"/>
    <property type="molecule type" value="Genomic_DNA"/>
</dbReference>
<feature type="region of interest" description="Disordered" evidence="2">
    <location>
        <begin position="174"/>
        <end position="208"/>
    </location>
</feature>
<dbReference type="EMBL" id="ABJB011127556">
    <property type="status" value="NOT_ANNOTATED_CDS"/>
    <property type="molecule type" value="Genomic_DNA"/>
</dbReference>
<feature type="domain" description="Choline/carnitine acyltransferase" evidence="3">
    <location>
        <begin position="116"/>
        <end position="161"/>
    </location>
</feature>